<feature type="region of interest" description="Disordered" evidence="1">
    <location>
        <begin position="423"/>
        <end position="442"/>
    </location>
</feature>
<name>A0A4S4ECR4_CAMSN</name>
<accession>A0A4S4ECR4</accession>
<feature type="transmembrane region" description="Helical" evidence="2">
    <location>
        <begin position="483"/>
        <end position="502"/>
    </location>
</feature>
<dbReference type="Proteomes" id="UP000306102">
    <property type="component" value="Unassembled WGS sequence"/>
</dbReference>
<feature type="transmembrane region" description="Helical" evidence="2">
    <location>
        <begin position="565"/>
        <end position="589"/>
    </location>
</feature>
<sequence length="593" mass="65472">MRAMGKNVLVLALTLVVLFGGFSSAQATSPAKIVSGFLSSVASVLMKWLWSLKATATTKTAITGRPMMKFESGYIVETVFDGSKLGIEPYSVEVLPSGELLVLDSANSNLYKISSPLSQYSRPRLVAGSAEGYSGHIDGKAREARMNHPKGLAVDDRGNIYIADTMNMAIRKIGDAGITTIAGGKWGRGGGHVDGPSEDAKFSNDFDVVYIGSSCSLLVIDRGNQAIREIQLHFDDCAYQYGSGFPLGIAVLVAAGFFGYMLALLQRRVGTIVSPPSEDETTPKQSIPPSPYQKSMKSSVRPPLIPTEDDQEKQEEGLFGSLGKLLVNTGASVTEIFTGIFPGFRKKSPSYQYQQPQQHKYLNAWPVQESFVIRDEDEPPSIETRTPTPRKMYPFMSKDAEKMQQLRQSHAFYSGWDGDFQQQQQKQQQHHHHQYHSSPPQTYYEQSFEKTNELFLFYMYSDRGVSGPFFFVQGLQQAMGKNVLVLALTLVVLFGGFSSAQATSPAKIVSGFLSSVASVLMKWLWSLKATATTKTAITGRPMMKFESGYIVETVFDGRLWRSYTVVVEAAMMYLMDLVVVVTVSIVQLIQTQF</sequence>
<feature type="domain" description="Teneurin NHL" evidence="4">
    <location>
        <begin position="139"/>
        <end position="181"/>
    </location>
</feature>
<proteinExistence type="predicted"/>
<dbReference type="PANTHER" id="PTHR13833">
    <property type="match status" value="1"/>
</dbReference>
<dbReference type="AlphaFoldDB" id="A0A4S4ECR4"/>
<organism evidence="5 6">
    <name type="scientific">Camellia sinensis var. sinensis</name>
    <name type="common">China tea</name>
    <dbReference type="NCBI Taxonomy" id="542762"/>
    <lineage>
        <taxon>Eukaryota</taxon>
        <taxon>Viridiplantae</taxon>
        <taxon>Streptophyta</taxon>
        <taxon>Embryophyta</taxon>
        <taxon>Tracheophyta</taxon>
        <taxon>Spermatophyta</taxon>
        <taxon>Magnoliopsida</taxon>
        <taxon>eudicotyledons</taxon>
        <taxon>Gunneridae</taxon>
        <taxon>Pentapetalae</taxon>
        <taxon>asterids</taxon>
        <taxon>Ericales</taxon>
        <taxon>Theaceae</taxon>
        <taxon>Camellia</taxon>
    </lineage>
</organism>
<feature type="transmembrane region" description="Helical" evidence="2">
    <location>
        <begin position="508"/>
        <end position="525"/>
    </location>
</feature>
<evidence type="ECO:0000259" key="4">
    <source>
        <dbReference type="Pfam" id="PF25021"/>
    </source>
</evidence>
<dbReference type="STRING" id="542762.A0A4S4ECR4"/>
<keyword evidence="3" id="KW-0732">Signal</keyword>
<evidence type="ECO:0000256" key="2">
    <source>
        <dbReference type="SAM" id="Phobius"/>
    </source>
</evidence>
<keyword evidence="6" id="KW-1185">Reference proteome</keyword>
<keyword evidence="2" id="KW-0472">Membrane</keyword>
<gene>
    <name evidence="5" type="ORF">TEA_016739</name>
</gene>
<feature type="chain" id="PRO_5020453415" description="Teneurin NHL domain-containing protein" evidence="3">
    <location>
        <begin position="28"/>
        <end position="593"/>
    </location>
</feature>
<feature type="transmembrane region" description="Helical" evidence="2">
    <location>
        <begin position="245"/>
        <end position="265"/>
    </location>
</feature>
<dbReference type="InterPro" id="IPR011042">
    <property type="entry name" value="6-blade_b-propeller_TolB-like"/>
</dbReference>
<keyword evidence="2" id="KW-0812">Transmembrane</keyword>
<comment type="caution">
    <text evidence="5">The sequence shown here is derived from an EMBL/GenBank/DDBJ whole genome shotgun (WGS) entry which is preliminary data.</text>
</comment>
<dbReference type="Pfam" id="PF25021">
    <property type="entry name" value="TEN_NHL"/>
    <property type="match status" value="1"/>
</dbReference>
<reference evidence="5 6" key="1">
    <citation type="journal article" date="2018" name="Proc. Natl. Acad. Sci. U.S.A.">
        <title>Draft genome sequence of Camellia sinensis var. sinensis provides insights into the evolution of the tea genome and tea quality.</title>
        <authorList>
            <person name="Wei C."/>
            <person name="Yang H."/>
            <person name="Wang S."/>
            <person name="Zhao J."/>
            <person name="Liu C."/>
            <person name="Gao L."/>
            <person name="Xia E."/>
            <person name="Lu Y."/>
            <person name="Tai Y."/>
            <person name="She G."/>
            <person name="Sun J."/>
            <person name="Cao H."/>
            <person name="Tong W."/>
            <person name="Gao Q."/>
            <person name="Li Y."/>
            <person name="Deng W."/>
            <person name="Jiang X."/>
            <person name="Wang W."/>
            <person name="Chen Q."/>
            <person name="Zhang S."/>
            <person name="Li H."/>
            <person name="Wu J."/>
            <person name="Wang P."/>
            <person name="Li P."/>
            <person name="Shi C."/>
            <person name="Zheng F."/>
            <person name="Jian J."/>
            <person name="Huang B."/>
            <person name="Shan D."/>
            <person name="Shi M."/>
            <person name="Fang C."/>
            <person name="Yue Y."/>
            <person name="Li F."/>
            <person name="Li D."/>
            <person name="Wei S."/>
            <person name="Han B."/>
            <person name="Jiang C."/>
            <person name="Yin Y."/>
            <person name="Xia T."/>
            <person name="Zhang Z."/>
            <person name="Bennetzen J.L."/>
            <person name="Zhao S."/>
            <person name="Wan X."/>
        </authorList>
    </citation>
    <scope>NUCLEOTIDE SEQUENCE [LARGE SCALE GENOMIC DNA]</scope>
    <source>
        <strain evidence="6">cv. Shuchazao</strain>
        <tissue evidence="5">Leaf</tissue>
    </source>
</reference>
<dbReference type="Gene3D" id="2.120.10.30">
    <property type="entry name" value="TolB, C-terminal domain"/>
    <property type="match status" value="1"/>
</dbReference>
<evidence type="ECO:0000256" key="3">
    <source>
        <dbReference type="SAM" id="SignalP"/>
    </source>
</evidence>
<dbReference type="EMBL" id="SDRB02005865">
    <property type="protein sequence ID" value="THG13455.1"/>
    <property type="molecule type" value="Genomic_DNA"/>
</dbReference>
<keyword evidence="2" id="KW-1133">Transmembrane helix</keyword>
<feature type="region of interest" description="Disordered" evidence="1">
    <location>
        <begin position="372"/>
        <end position="393"/>
    </location>
</feature>
<evidence type="ECO:0000313" key="6">
    <source>
        <dbReference type="Proteomes" id="UP000306102"/>
    </source>
</evidence>
<dbReference type="SUPFAM" id="SSF101898">
    <property type="entry name" value="NHL repeat"/>
    <property type="match status" value="1"/>
</dbReference>
<evidence type="ECO:0000313" key="5">
    <source>
        <dbReference type="EMBL" id="THG13455.1"/>
    </source>
</evidence>
<dbReference type="InterPro" id="IPR056822">
    <property type="entry name" value="TEN_NHL"/>
</dbReference>
<evidence type="ECO:0000256" key="1">
    <source>
        <dbReference type="SAM" id="MobiDB-lite"/>
    </source>
</evidence>
<dbReference type="PANTHER" id="PTHR13833:SF57">
    <property type="entry name" value="NHL REPEAT PROTEIN"/>
    <property type="match status" value="1"/>
</dbReference>
<feature type="signal peptide" evidence="3">
    <location>
        <begin position="1"/>
        <end position="27"/>
    </location>
</feature>
<feature type="region of interest" description="Disordered" evidence="1">
    <location>
        <begin position="273"/>
        <end position="313"/>
    </location>
</feature>
<protein>
    <recommendedName>
        <fullName evidence="4">Teneurin NHL domain-containing protein</fullName>
    </recommendedName>
</protein>